<organism evidence="2 3">
    <name type="scientific">Veillonella parvula</name>
    <name type="common">Staphylococcus parvulus</name>
    <dbReference type="NCBI Taxonomy" id="29466"/>
    <lineage>
        <taxon>Bacteria</taxon>
        <taxon>Bacillati</taxon>
        <taxon>Bacillota</taxon>
        <taxon>Negativicutes</taxon>
        <taxon>Veillonellales</taxon>
        <taxon>Veillonellaceae</taxon>
        <taxon>Veillonella</taxon>
    </lineage>
</organism>
<gene>
    <name evidence="2" type="ORF">KHZ90_08560</name>
</gene>
<evidence type="ECO:0000313" key="3">
    <source>
        <dbReference type="Proteomes" id="UP000778864"/>
    </source>
</evidence>
<dbReference type="EMBL" id="JAGZMU010000005">
    <property type="protein sequence ID" value="MBS4893813.1"/>
    <property type="molecule type" value="Genomic_DNA"/>
</dbReference>
<name>A0A943ABI3_VEIPA</name>
<evidence type="ECO:0000313" key="2">
    <source>
        <dbReference type="EMBL" id="MBS4893813.1"/>
    </source>
</evidence>
<reference evidence="2" key="1">
    <citation type="submission" date="2021-02" db="EMBL/GenBank/DDBJ databases">
        <title>Infant gut strain persistence is associated with maternal origin, phylogeny, and functional potential including surface adhesion and iron acquisition.</title>
        <authorList>
            <person name="Lou Y.C."/>
        </authorList>
    </citation>
    <scope>NUCLEOTIDE SEQUENCE</scope>
    <source>
        <strain evidence="2">L3_108_031G1_dasL3_108_031G1_concoct_20</strain>
    </source>
</reference>
<proteinExistence type="predicted"/>
<dbReference type="RefSeq" id="WP_278468137.1">
    <property type="nucleotide sequence ID" value="NZ_JAGZMU010000005.1"/>
</dbReference>
<dbReference type="AlphaFoldDB" id="A0A943ABI3"/>
<dbReference type="Proteomes" id="UP000778864">
    <property type="component" value="Unassembled WGS sequence"/>
</dbReference>
<accession>A0A943ABI3</accession>
<feature type="coiled-coil region" evidence="1">
    <location>
        <begin position="4"/>
        <end position="35"/>
    </location>
</feature>
<protein>
    <submittedName>
        <fullName evidence="2">Uncharacterized protein</fullName>
    </submittedName>
</protein>
<sequence>MFLLKHMLTTKKNLNENAEKNKEELDNIIQELFNQLNKDELIEFIKTSV</sequence>
<evidence type="ECO:0000256" key="1">
    <source>
        <dbReference type="SAM" id="Coils"/>
    </source>
</evidence>
<keyword evidence="1" id="KW-0175">Coiled coil</keyword>
<comment type="caution">
    <text evidence="2">The sequence shown here is derived from an EMBL/GenBank/DDBJ whole genome shotgun (WGS) entry which is preliminary data.</text>
</comment>